<feature type="transmembrane region" description="Helical" evidence="1">
    <location>
        <begin position="46"/>
        <end position="68"/>
    </location>
</feature>
<dbReference type="EMBL" id="CP102290">
    <property type="protein sequence ID" value="UWP59647.1"/>
    <property type="molecule type" value="Genomic_DNA"/>
</dbReference>
<protein>
    <submittedName>
        <fullName evidence="2">Uncharacterized protein</fullName>
    </submittedName>
</protein>
<keyword evidence="1" id="KW-1133">Transmembrane helix</keyword>
<reference evidence="2" key="1">
    <citation type="journal article" date="2022" name="Cell">
        <title>Design, construction, and in vivo augmentation of a complex gut microbiome.</title>
        <authorList>
            <person name="Cheng A.G."/>
            <person name="Ho P.Y."/>
            <person name="Aranda-Diaz A."/>
            <person name="Jain S."/>
            <person name="Yu F.B."/>
            <person name="Meng X."/>
            <person name="Wang M."/>
            <person name="Iakiviak M."/>
            <person name="Nagashima K."/>
            <person name="Zhao A."/>
            <person name="Murugkar P."/>
            <person name="Patil A."/>
            <person name="Atabakhsh K."/>
            <person name="Weakley A."/>
            <person name="Yan J."/>
            <person name="Brumbaugh A.R."/>
            <person name="Higginbottom S."/>
            <person name="Dimas A."/>
            <person name="Shiver A.L."/>
            <person name="Deutschbauer A."/>
            <person name="Neff N."/>
            <person name="Sonnenburg J.L."/>
            <person name="Huang K.C."/>
            <person name="Fischbach M.A."/>
        </authorList>
    </citation>
    <scope>NUCLEOTIDE SEQUENCE</scope>
    <source>
        <strain evidence="2">DSM 19829</strain>
    </source>
</reference>
<gene>
    <name evidence="2" type="ORF">NQ502_00870</name>
</gene>
<accession>A0ABY5VH91</accession>
<keyword evidence="1" id="KW-0812">Transmembrane</keyword>
<feature type="transmembrane region" description="Helical" evidence="1">
    <location>
        <begin position="20"/>
        <end position="40"/>
    </location>
</feature>
<dbReference type="Proteomes" id="UP001060164">
    <property type="component" value="Chromosome"/>
</dbReference>
<evidence type="ECO:0000256" key="1">
    <source>
        <dbReference type="SAM" id="Phobius"/>
    </source>
</evidence>
<proteinExistence type="predicted"/>
<sequence length="202" mass="22591">MKVQKGDAGYISAQKKRRLLITAGLFVLPLAVFALGLLYFGKRENVLTVVAVVGCLPGCRSMVGLVMIMMRKPGPGKMISEIQAHAGGLTMAYELFFTTYEKNVYVDAAAVCGNTVVCYTKNETRENADFIQEHIQKMIRHNGYPVSVIVMNGNTDRFLERLDSMNKNRHSLQEGITFSPDPRYPGLSRDEMVRHIMLTLVL</sequence>
<keyword evidence="3" id="KW-1185">Reference proteome</keyword>
<evidence type="ECO:0000313" key="3">
    <source>
        <dbReference type="Proteomes" id="UP001060164"/>
    </source>
</evidence>
<dbReference type="RefSeq" id="WP_044983177.1">
    <property type="nucleotide sequence ID" value="NZ_CABLBR010000010.1"/>
</dbReference>
<organism evidence="2 3">
    <name type="scientific">Ruminococcus gauvreauii</name>
    <dbReference type="NCBI Taxonomy" id="438033"/>
    <lineage>
        <taxon>Bacteria</taxon>
        <taxon>Bacillati</taxon>
        <taxon>Bacillota</taxon>
        <taxon>Clostridia</taxon>
        <taxon>Eubacteriales</taxon>
        <taxon>Oscillospiraceae</taxon>
        <taxon>Ruminococcus</taxon>
    </lineage>
</organism>
<name>A0ABY5VH91_9FIRM</name>
<keyword evidence="1" id="KW-0472">Membrane</keyword>
<evidence type="ECO:0000313" key="2">
    <source>
        <dbReference type="EMBL" id="UWP59647.1"/>
    </source>
</evidence>